<comment type="caution">
    <text evidence="1">The sequence shown here is derived from an EMBL/GenBank/DDBJ whole genome shotgun (WGS) entry which is preliminary data.</text>
</comment>
<reference evidence="1 2" key="1">
    <citation type="submission" date="2014-03" db="EMBL/GenBank/DDBJ databases">
        <title>Genome sequence of Sphingobium yanoikuyae B1.</title>
        <authorList>
            <person name="Gan H.M."/>
            <person name="Gan H.Y."/>
            <person name="Savka M.A."/>
        </authorList>
    </citation>
    <scope>NUCLEOTIDE SEQUENCE [LARGE SCALE GENOMIC DNA]</scope>
    <source>
        <strain evidence="1 2">B1</strain>
    </source>
</reference>
<gene>
    <name evidence="1" type="ORF">CP98_04125</name>
</gene>
<dbReference type="AlphaFoldDB" id="A0A084EEP3"/>
<protein>
    <submittedName>
        <fullName evidence="1">Uncharacterized protein</fullName>
    </submittedName>
</protein>
<name>A0A084EEP3_SPHYA</name>
<proteinExistence type="predicted"/>
<organism evidence="1 2">
    <name type="scientific">Sphingobium yanoikuyae</name>
    <name type="common">Sphingomonas yanoikuyae</name>
    <dbReference type="NCBI Taxonomy" id="13690"/>
    <lineage>
        <taxon>Bacteria</taxon>
        <taxon>Pseudomonadati</taxon>
        <taxon>Pseudomonadota</taxon>
        <taxon>Alphaproteobacteria</taxon>
        <taxon>Sphingomonadales</taxon>
        <taxon>Sphingomonadaceae</taxon>
        <taxon>Sphingobium</taxon>
    </lineage>
</organism>
<dbReference type="Proteomes" id="UP000028534">
    <property type="component" value="Unassembled WGS sequence"/>
</dbReference>
<accession>A0A084EEP3</accession>
<evidence type="ECO:0000313" key="1">
    <source>
        <dbReference type="EMBL" id="KEZ16435.1"/>
    </source>
</evidence>
<dbReference type="PATRIC" id="fig|13690.10.peg.4239"/>
<sequence>MREKLEFSAMARRIVYWAKKLHRAELRTCNGHSRLNNLTVEFKSVLLAYKGDADAVQQIDVGEAALARIGGVANRQHLRTLL</sequence>
<evidence type="ECO:0000313" key="2">
    <source>
        <dbReference type="Proteomes" id="UP000028534"/>
    </source>
</evidence>
<dbReference type="EMBL" id="JGVR01000033">
    <property type="protein sequence ID" value="KEZ16435.1"/>
    <property type="molecule type" value="Genomic_DNA"/>
</dbReference>
<dbReference type="RefSeq" id="WP_017502782.1">
    <property type="nucleotide sequence ID" value="NZ_DAIQKB010000052.1"/>
</dbReference>